<evidence type="ECO:0000313" key="17">
    <source>
        <dbReference type="EMBL" id="BBH09196.1"/>
    </source>
</evidence>
<dbReference type="GO" id="GO:0061630">
    <property type="term" value="F:ubiquitin protein ligase activity"/>
    <property type="evidence" value="ECO:0007669"/>
    <property type="project" value="UniProtKB-EC"/>
</dbReference>
<dbReference type="GO" id="GO:0016567">
    <property type="term" value="P:protein ubiquitination"/>
    <property type="evidence" value="ECO:0007669"/>
    <property type="project" value="UniProtKB-UniPathway"/>
</dbReference>
<dbReference type="Pfam" id="PF13639">
    <property type="entry name" value="zf-RING_2"/>
    <property type="match status" value="1"/>
</dbReference>
<name>A0A4Y1RZF4_PRUDU</name>
<keyword evidence="11" id="KW-1133">Transmembrane helix</keyword>
<gene>
    <name evidence="17" type="ORF">Prudu_021624</name>
</gene>
<comment type="catalytic activity">
    <reaction evidence="1">
        <text>S-ubiquitinyl-[E2 ubiquitin-conjugating enzyme]-L-cysteine + [acceptor protein]-L-lysine = [E2 ubiquitin-conjugating enzyme]-L-cysteine + N(6)-ubiquitinyl-[acceptor protein]-L-lysine.</text>
        <dbReference type="EC" id="2.3.2.27"/>
    </reaction>
</comment>
<evidence type="ECO:0000256" key="7">
    <source>
        <dbReference type="ARBA" id="ARBA00022723"/>
    </source>
</evidence>
<evidence type="ECO:0000256" key="4">
    <source>
        <dbReference type="ARBA" id="ARBA00012483"/>
    </source>
</evidence>
<keyword evidence="10" id="KW-0862">Zinc</keyword>
<dbReference type="Gene3D" id="3.30.40.10">
    <property type="entry name" value="Zinc/RING finger domain, C3HC4 (zinc finger)"/>
    <property type="match status" value="1"/>
</dbReference>
<dbReference type="EMBL" id="AP019304">
    <property type="protein sequence ID" value="BBH09196.1"/>
    <property type="molecule type" value="Genomic_DNA"/>
</dbReference>
<evidence type="ECO:0000256" key="1">
    <source>
        <dbReference type="ARBA" id="ARBA00000900"/>
    </source>
</evidence>
<evidence type="ECO:0000256" key="3">
    <source>
        <dbReference type="ARBA" id="ARBA00004906"/>
    </source>
</evidence>
<dbReference type="GO" id="GO:0008270">
    <property type="term" value="F:zinc ion binding"/>
    <property type="evidence" value="ECO:0007669"/>
    <property type="project" value="UniProtKB-KW"/>
</dbReference>
<evidence type="ECO:0000256" key="8">
    <source>
        <dbReference type="ARBA" id="ARBA00022771"/>
    </source>
</evidence>
<dbReference type="UniPathway" id="UPA00143"/>
<feature type="compositionally biased region" description="Polar residues" evidence="15">
    <location>
        <begin position="316"/>
        <end position="336"/>
    </location>
</feature>
<dbReference type="InterPro" id="IPR001841">
    <property type="entry name" value="Znf_RING"/>
</dbReference>
<keyword evidence="7" id="KW-0479">Metal-binding</keyword>
<evidence type="ECO:0000256" key="15">
    <source>
        <dbReference type="SAM" id="MobiDB-lite"/>
    </source>
</evidence>
<evidence type="ECO:0000256" key="12">
    <source>
        <dbReference type="ARBA" id="ARBA00023136"/>
    </source>
</evidence>
<dbReference type="PANTHER" id="PTHR46913:SF19">
    <property type="entry name" value="RING-TYPE E3 UBIQUITIN TRANSFERASE"/>
    <property type="match status" value="1"/>
</dbReference>
<keyword evidence="8 14" id="KW-0863">Zinc-finger</keyword>
<accession>A0A4Y1RZF4</accession>
<dbReference type="InterPro" id="IPR044600">
    <property type="entry name" value="ATL1/ATL16-like"/>
</dbReference>
<proteinExistence type="inferred from homology"/>
<dbReference type="SUPFAM" id="SSF57850">
    <property type="entry name" value="RING/U-box"/>
    <property type="match status" value="1"/>
</dbReference>
<evidence type="ECO:0000256" key="6">
    <source>
        <dbReference type="ARBA" id="ARBA00022692"/>
    </source>
</evidence>
<comment type="subcellular location">
    <subcellularLocation>
        <location evidence="2">Membrane</location>
        <topology evidence="2">Single-pass membrane protein</topology>
    </subcellularLocation>
</comment>
<evidence type="ECO:0000256" key="11">
    <source>
        <dbReference type="ARBA" id="ARBA00022989"/>
    </source>
</evidence>
<keyword evidence="9" id="KW-0833">Ubl conjugation pathway</keyword>
<keyword evidence="5" id="KW-0808">Transferase</keyword>
<dbReference type="SMART" id="SM00184">
    <property type="entry name" value="RING"/>
    <property type="match status" value="1"/>
</dbReference>
<evidence type="ECO:0000256" key="14">
    <source>
        <dbReference type="PROSITE-ProRule" id="PRU00175"/>
    </source>
</evidence>
<feature type="domain" description="RING-type" evidence="16">
    <location>
        <begin position="147"/>
        <end position="189"/>
    </location>
</feature>
<sequence length="458" mass="51466">MQAQLAESQTAAMKFEGGDKSTAKAAAAQRRIFTCISASDLHHHLFCNFFIWDAYARVSSILSDHRSVIVMALLWLYYSTRRRSQPQQQPLSDSEETHDDYIDEDHGPVLDHPIWYINTIGLQQSIISSITVCQYKRGNGLVEGTECSVCLSEFQEDETLRLLPKCNHAFHVPCIDTWLGSHTNCPMCRAPIVQPLATPAPEPNLAVSSIPEEETQVEISENIGESSEEMGEEICEIRIETEENREVIGKERDEIPIEEVNGLVEPRRSVSMDCLSASKISLELSNLPAVESERNSNTKLVAVNKLNREIVPRKTGGNQKLQRQKGSSSKGRSLQNVPLTMKRSSSCNGKVLFCRDVQNRKIWYPAEEIEHLTCNYKPAIVLARTTNTTPRIYAFVDSFHDKQQSIQFLALRMPCPSITCCILSVSQIFKISSLALVHMGLMYFETKLGLISKLSNSK</sequence>
<evidence type="ECO:0000256" key="13">
    <source>
        <dbReference type="ARBA" id="ARBA00024209"/>
    </source>
</evidence>
<keyword evidence="6" id="KW-0812">Transmembrane</keyword>
<evidence type="ECO:0000256" key="5">
    <source>
        <dbReference type="ARBA" id="ARBA00022679"/>
    </source>
</evidence>
<evidence type="ECO:0000259" key="16">
    <source>
        <dbReference type="PROSITE" id="PS50089"/>
    </source>
</evidence>
<comment type="similarity">
    <text evidence="13">Belongs to the RING-type zinc finger family. ATL subfamily.</text>
</comment>
<dbReference type="CDD" id="cd16461">
    <property type="entry name" value="RING-H2_EL5-like"/>
    <property type="match status" value="1"/>
</dbReference>
<dbReference type="PROSITE" id="PS50089">
    <property type="entry name" value="ZF_RING_2"/>
    <property type="match status" value="1"/>
</dbReference>
<evidence type="ECO:0000256" key="10">
    <source>
        <dbReference type="ARBA" id="ARBA00022833"/>
    </source>
</evidence>
<keyword evidence="12" id="KW-0472">Membrane</keyword>
<comment type="pathway">
    <text evidence="3">Protein modification; protein ubiquitination.</text>
</comment>
<dbReference type="EC" id="2.3.2.27" evidence="4"/>
<reference evidence="17" key="1">
    <citation type="journal article" date="2019" name="Science">
        <title>Mutation of a bHLH transcription factor allowed almond domestication.</title>
        <authorList>
            <person name="Sanchez-Perez R."/>
            <person name="Pavan S."/>
            <person name="Mazzeo R."/>
            <person name="Moldovan C."/>
            <person name="Aiese Cigliano R."/>
            <person name="Del Cueto J."/>
            <person name="Ricciardi F."/>
            <person name="Lotti C."/>
            <person name="Ricciardi L."/>
            <person name="Dicenta F."/>
            <person name="Lopez-Marques R.L."/>
            <person name="Lindberg Moller B."/>
        </authorList>
    </citation>
    <scope>NUCLEOTIDE SEQUENCE</scope>
</reference>
<dbReference type="InterPro" id="IPR013083">
    <property type="entry name" value="Znf_RING/FYVE/PHD"/>
</dbReference>
<protein>
    <recommendedName>
        <fullName evidence="4">RING-type E3 ubiquitin transferase</fullName>
        <ecNumber evidence="4">2.3.2.27</ecNumber>
    </recommendedName>
</protein>
<dbReference type="GO" id="GO:0016020">
    <property type="term" value="C:membrane"/>
    <property type="evidence" value="ECO:0007669"/>
    <property type="project" value="UniProtKB-SubCell"/>
</dbReference>
<dbReference type="AlphaFoldDB" id="A0A4Y1RZF4"/>
<evidence type="ECO:0000256" key="9">
    <source>
        <dbReference type="ARBA" id="ARBA00022786"/>
    </source>
</evidence>
<feature type="region of interest" description="Disordered" evidence="15">
    <location>
        <begin position="312"/>
        <end position="336"/>
    </location>
</feature>
<dbReference type="FunFam" id="3.30.40.10:FF:000233">
    <property type="entry name" value="RING-H2 finger protein ATL54"/>
    <property type="match status" value="1"/>
</dbReference>
<evidence type="ECO:0000256" key="2">
    <source>
        <dbReference type="ARBA" id="ARBA00004167"/>
    </source>
</evidence>
<dbReference type="PANTHER" id="PTHR46913">
    <property type="entry name" value="RING-H2 FINGER PROTEIN ATL16"/>
    <property type="match status" value="1"/>
</dbReference>
<organism evidence="17">
    <name type="scientific">Prunus dulcis</name>
    <name type="common">Almond</name>
    <name type="synonym">Amygdalus dulcis</name>
    <dbReference type="NCBI Taxonomy" id="3755"/>
    <lineage>
        <taxon>Eukaryota</taxon>
        <taxon>Viridiplantae</taxon>
        <taxon>Streptophyta</taxon>
        <taxon>Embryophyta</taxon>
        <taxon>Tracheophyta</taxon>
        <taxon>Spermatophyta</taxon>
        <taxon>Magnoliopsida</taxon>
        <taxon>eudicotyledons</taxon>
        <taxon>Gunneridae</taxon>
        <taxon>Pentapetalae</taxon>
        <taxon>rosids</taxon>
        <taxon>fabids</taxon>
        <taxon>Rosales</taxon>
        <taxon>Rosaceae</taxon>
        <taxon>Amygdaloideae</taxon>
        <taxon>Amygdaleae</taxon>
        <taxon>Prunus</taxon>
    </lineage>
</organism>